<keyword evidence="6 10" id="KW-0067">ATP-binding</keyword>
<dbReference type="CDD" id="cd03225">
    <property type="entry name" value="ABC_cobalt_CbiO_domain1"/>
    <property type="match status" value="2"/>
</dbReference>
<evidence type="ECO:0000256" key="7">
    <source>
        <dbReference type="ARBA" id="ARBA00022967"/>
    </source>
</evidence>
<comment type="subcellular location">
    <subcellularLocation>
        <location evidence="1">Cell membrane</location>
        <topology evidence="1">Peripheral membrane protein</topology>
    </subcellularLocation>
</comment>
<dbReference type="PANTHER" id="PTHR43553:SF27">
    <property type="entry name" value="ENERGY-COUPLING FACTOR TRANSPORTER ATP-BINDING PROTEIN ECFA2"/>
    <property type="match status" value="1"/>
</dbReference>
<dbReference type="InterPro" id="IPR003593">
    <property type="entry name" value="AAA+_ATPase"/>
</dbReference>
<dbReference type="Gene3D" id="3.40.50.300">
    <property type="entry name" value="P-loop containing nucleotide triphosphate hydrolases"/>
    <property type="match status" value="2"/>
</dbReference>
<dbReference type="InterPro" id="IPR027417">
    <property type="entry name" value="P-loop_NTPase"/>
</dbReference>
<dbReference type="GO" id="GO:0016887">
    <property type="term" value="F:ATP hydrolysis activity"/>
    <property type="evidence" value="ECO:0007669"/>
    <property type="project" value="InterPro"/>
</dbReference>
<accession>A0A9D1PMA4</accession>
<dbReference type="Proteomes" id="UP000823937">
    <property type="component" value="Unassembled WGS sequence"/>
</dbReference>
<keyword evidence="3" id="KW-0813">Transport</keyword>
<dbReference type="InterPro" id="IPR050095">
    <property type="entry name" value="ECF_ABC_transporter_ATP-bd"/>
</dbReference>
<dbReference type="NCBIfam" id="NF010167">
    <property type="entry name" value="PRK13648.1"/>
    <property type="match status" value="2"/>
</dbReference>
<comment type="caution">
    <text evidence="10">The sequence shown here is derived from an EMBL/GenBank/DDBJ whole genome shotgun (WGS) entry which is preliminary data.</text>
</comment>
<dbReference type="GO" id="GO:0042626">
    <property type="term" value="F:ATPase-coupled transmembrane transporter activity"/>
    <property type="evidence" value="ECO:0007669"/>
    <property type="project" value="TreeGrafter"/>
</dbReference>
<evidence type="ECO:0000256" key="6">
    <source>
        <dbReference type="ARBA" id="ARBA00022840"/>
    </source>
</evidence>
<organism evidence="10 11">
    <name type="scientific">Candidatus Pseudogracilibacillus intestinigallinarum</name>
    <dbReference type="NCBI Taxonomy" id="2838742"/>
    <lineage>
        <taxon>Bacteria</taxon>
        <taxon>Bacillati</taxon>
        <taxon>Bacillota</taxon>
        <taxon>Bacilli</taxon>
        <taxon>Bacillales</taxon>
        <taxon>Bacillaceae</taxon>
        <taxon>Pseudogracilibacillus</taxon>
    </lineage>
</organism>
<dbReference type="GO" id="GO:0043190">
    <property type="term" value="C:ATP-binding cassette (ABC) transporter complex"/>
    <property type="evidence" value="ECO:0007669"/>
    <property type="project" value="TreeGrafter"/>
</dbReference>
<dbReference type="InterPro" id="IPR015856">
    <property type="entry name" value="ABC_transpr_CbiO/EcfA_su"/>
</dbReference>
<evidence type="ECO:0000256" key="1">
    <source>
        <dbReference type="ARBA" id="ARBA00004202"/>
    </source>
</evidence>
<dbReference type="AlphaFoldDB" id="A0A9D1PMA4"/>
<name>A0A9D1PMA4_9BACI</name>
<sequence>MASLNQPIIEINNVRYQYPGADYPVLNGANLTIHKGDFLAIIGGNGSGKSTICKTINGLIPHYFSGYFDGEVIVEGKSVKDQAVATLSHHVGYVYQDFQNQLMKLTVLEDVSFAPLNFGYKDYKEKAKQALELVGITHLQNKTIWELSGGEKHLTALAGALALNPEILIVDEPVAQLDPQHATEIYEKLKFLNEELGKTIITIEHHTEFIANYCKQVALIENGKVKWHEDVRKGLFNITELQETHIYPPQVTQAAMQLNDVTTNHDLPITVEEAIEYFEGFYFYPDTNRHQPNLHTTNSAIISVSDVQHEVKLLNKERRTVLNIEELTFYTGEQVAIVGNNGAGKTTLMKCLAGIITPKQGEINVNGIDVLKTPVEKLSSHISYIYQNPEEMFIQDTINNDITFFGDVRNMNQDDLYEHITESLDMKDLLPLDGRLLSGGQQRRSSVAIGLGMLPTVMMLDEPTASLDIGNRKQLINILHSIRDEVKTVLITTHDMQLVAEWATRVIVMEHGKVIFDGTPKVLFDRVDIWQQAGLKLPQIAELSLALNIHPALSVNEFVGRIKEVHVDGSNG</sequence>
<dbReference type="SUPFAM" id="SSF52540">
    <property type="entry name" value="P-loop containing nucleoside triphosphate hydrolases"/>
    <property type="match status" value="2"/>
</dbReference>
<reference evidence="10" key="1">
    <citation type="journal article" date="2021" name="PeerJ">
        <title>Extensive microbial diversity within the chicken gut microbiome revealed by metagenomics and culture.</title>
        <authorList>
            <person name="Gilroy R."/>
            <person name="Ravi A."/>
            <person name="Getino M."/>
            <person name="Pursley I."/>
            <person name="Horton D.L."/>
            <person name="Alikhan N.F."/>
            <person name="Baker D."/>
            <person name="Gharbi K."/>
            <person name="Hall N."/>
            <person name="Watson M."/>
            <person name="Adriaenssens E.M."/>
            <person name="Foster-Nyarko E."/>
            <person name="Jarju S."/>
            <person name="Secka A."/>
            <person name="Antonio M."/>
            <person name="Oren A."/>
            <person name="Chaudhuri R.R."/>
            <person name="La Ragione R."/>
            <person name="Hildebrand F."/>
            <person name="Pallen M.J."/>
        </authorList>
    </citation>
    <scope>NUCLEOTIDE SEQUENCE</scope>
    <source>
        <strain evidence="10">CHK169-2315</strain>
    </source>
</reference>
<dbReference type="PROSITE" id="PS50893">
    <property type="entry name" value="ABC_TRANSPORTER_2"/>
    <property type="match status" value="2"/>
</dbReference>
<evidence type="ECO:0000256" key="3">
    <source>
        <dbReference type="ARBA" id="ARBA00022448"/>
    </source>
</evidence>
<keyword evidence="7" id="KW-1278">Translocase</keyword>
<evidence type="ECO:0000259" key="9">
    <source>
        <dbReference type="PROSITE" id="PS50893"/>
    </source>
</evidence>
<evidence type="ECO:0000313" key="10">
    <source>
        <dbReference type="EMBL" id="HIV74662.1"/>
    </source>
</evidence>
<comment type="similarity">
    <text evidence="2">Belongs to the ABC transporter superfamily.</text>
</comment>
<keyword evidence="4" id="KW-1003">Cell membrane</keyword>
<feature type="domain" description="ABC transporter" evidence="9">
    <location>
        <begin position="9"/>
        <end position="247"/>
    </location>
</feature>
<dbReference type="EMBL" id="DXHX01000094">
    <property type="protein sequence ID" value="HIV74662.1"/>
    <property type="molecule type" value="Genomic_DNA"/>
</dbReference>
<keyword evidence="8" id="KW-0472">Membrane</keyword>
<dbReference type="Pfam" id="PF00005">
    <property type="entry name" value="ABC_tran"/>
    <property type="match status" value="2"/>
</dbReference>
<dbReference type="GO" id="GO:0005524">
    <property type="term" value="F:ATP binding"/>
    <property type="evidence" value="ECO:0007669"/>
    <property type="project" value="UniProtKB-KW"/>
</dbReference>
<feature type="domain" description="ABC transporter" evidence="9">
    <location>
        <begin position="302"/>
        <end position="536"/>
    </location>
</feature>
<dbReference type="SMART" id="SM00382">
    <property type="entry name" value="AAA"/>
    <property type="match status" value="2"/>
</dbReference>
<keyword evidence="5" id="KW-0547">Nucleotide-binding</keyword>
<gene>
    <name evidence="10" type="ORF">H9895_06265</name>
</gene>
<protein>
    <submittedName>
        <fullName evidence="10">ATP-binding cassette domain-containing protein</fullName>
    </submittedName>
</protein>
<evidence type="ECO:0000256" key="5">
    <source>
        <dbReference type="ARBA" id="ARBA00022741"/>
    </source>
</evidence>
<proteinExistence type="inferred from homology"/>
<dbReference type="InterPro" id="IPR003439">
    <property type="entry name" value="ABC_transporter-like_ATP-bd"/>
</dbReference>
<evidence type="ECO:0000256" key="2">
    <source>
        <dbReference type="ARBA" id="ARBA00005417"/>
    </source>
</evidence>
<evidence type="ECO:0000256" key="8">
    <source>
        <dbReference type="ARBA" id="ARBA00023136"/>
    </source>
</evidence>
<dbReference type="PANTHER" id="PTHR43553">
    <property type="entry name" value="HEAVY METAL TRANSPORTER"/>
    <property type="match status" value="1"/>
</dbReference>
<evidence type="ECO:0000313" key="11">
    <source>
        <dbReference type="Proteomes" id="UP000823937"/>
    </source>
</evidence>
<reference evidence="10" key="2">
    <citation type="submission" date="2021-04" db="EMBL/GenBank/DDBJ databases">
        <authorList>
            <person name="Gilroy R."/>
        </authorList>
    </citation>
    <scope>NUCLEOTIDE SEQUENCE</scope>
    <source>
        <strain evidence="10">CHK169-2315</strain>
    </source>
</reference>
<evidence type="ECO:0000256" key="4">
    <source>
        <dbReference type="ARBA" id="ARBA00022475"/>
    </source>
</evidence>